<sequence length="260" mass="29215">MNTHRSNEVFAETIRLLERIEKQSDDKSLANQALHVRASAYMMLGDADKVIELLGDTVTLPVSSEVLLATAYNKNHSGDQALSLLQSSIYKNIVGLLGAYPELLKIYENDLTAAEAWIVRIKKVVDAFGVQNIQPATLLPLYLSSATLYVRHGKTAEALGYLKAYTKLLTSSHMFPLRLKRTELFDSINSFFGYFDFETTPPRSEAIIRQYFKEALIKNPVFDVLKGNAEYAAIRDEISSIADAIHTDMPMEYIPFLIPM</sequence>
<dbReference type="AlphaFoldDB" id="A0A645AZ36"/>
<organism evidence="1">
    <name type="scientific">bioreactor metagenome</name>
    <dbReference type="NCBI Taxonomy" id="1076179"/>
    <lineage>
        <taxon>unclassified sequences</taxon>
        <taxon>metagenomes</taxon>
        <taxon>ecological metagenomes</taxon>
    </lineage>
</organism>
<proteinExistence type="predicted"/>
<evidence type="ECO:0008006" key="2">
    <source>
        <dbReference type="Google" id="ProtNLM"/>
    </source>
</evidence>
<gene>
    <name evidence="1" type="ORF">SDC9_105230</name>
</gene>
<dbReference type="EMBL" id="VSSQ01016743">
    <property type="protein sequence ID" value="MPM58399.1"/>
    <property type="molecule type" value="Genomic_DNA"/>
</dbReference>
<protein>
    <recommendedName>
        <fullName evidence="2">MalT-like TPR region domain-containing protein</fullName>
    </recommendedName>
</protein>
<evidence type="ECO:0000313" key="1">
    <source>
        <dbReference type="EMBL" id="MPM58399.1"/>
    </source>
</evidence>
<reference evidence="1" key="1">
    <citation type="submission" date="2019-08" db="EMBL/GenBank/DDBJ databases">
        <authorList>
            <person name="Kucharzyk K."/>
            <person name="Murdoch R.W."/>
            <person name="Higgins S."/>
            <person name="Loffler F."/>
        </authorList>
    </citation>
    <scope>NUCLEOTIDE SEQUENCE</scope>
</reference>
<accession>A0A645AZ36</accession>
<comment type="caution">
    <text evidence="1">The sequence shown here is derived from an EMBL/GenBank/DDBJ whole genome shotgun (WGS) entry which is preliminary data.</text>
</comment>
<dbReference type="Gene3D" id="1.25.40.10">
    <property type="entry name" value="Tetratricopeptide repeat domain"/>
    <property type="match status" value="1"/>
</dbReference>
<name>A0A645AZ36_9ZZZZ</name>
<dbReference type="InterPro" id="IPR011990">
    <property type="entry name" value="TPR-like_helical_dom_sf"/>
</dbReference>